<dbReference type="InterPro" id="IPR051796">
    <property type="entry name" value="ISF_SsuE-like"/>
</dbReference>
<dbReference type="InterPro" id="IPR005025">
    <property type="entry name" value="FMN_Rdtase-like_dom"/>
</dbReference>
<keyword evidence="5" id="KW-1185">Reference proteome</keyword>
<dbReference type="RefSeq" id="WP_039636824.1">
    <property type="nucleotide sequence ID" value="NZ_AYSO01000020.1"/>
</dbReference>
<dbReference type="AlphaFoldDB" id="A0A0C1TV09"/>
<sequence length="193" mass="22262">MNICVLMGSMRKNGNTEMLIRPFVDQLKSQDVEVQYIWLCDKHIEPCKSCFVCQDIDDKPGCSIKDEMEQIYKSILEANCIVFATPIYSWSCTAPMKVVIDRLFCMNKFYGNTKKHYGLWENKKCAIIATCGYEIESGADLFEEALKRLSMHSRLDYLGMLAVRDINGIVDFQTEEVIEEAKDFALKIYNECK</sequence>
<reference evidence="4 5" key="1">
    <citation type="journal article" date="2015" name="Infect. Genet. Evol.">
        <title>Genomic sequences of six botulinum neurotoxin-producing strains representing three clostridial species illustrate the mobility and diversity of botulinum neurotoxin genes.</title>
        <authorList>
            <person name="Smith T.J."/>
            <person name="Hill K.K."/>
            <person name="Xie G."/>
            <person name="Foley B.T."/>
            <person name="Williamson C.H."/>
            <person name="Foster J.T."/>
            <person name="Johnson S.L."/>
            <person name="Chertkov O."/>
            <person name="Teshima H."/>
            <person name="Gibbons H.S."/>
            <person name="Johnsky L.A."/>
            <person name="Karavis M.A."/>
            <person name="Smith L.A."/>
        </authorList>
    </citation>
    <scope>NUCLEOTIDE SEQUENCE [LARGE SCALE GENOMIC DNA]</scope>
    <source>
        <strain evidence="4 5">CDC 2741</strain>
    </source>
</reference>
<protein>
    <submittedName>
        <fullName evidence="4">NADPH-dependent FMN reductase family protein</fullName>
    </submittedName>
</protein>
<accession>A0A0C1TV09</accession>
<dbReference type="Gene3D" id="3.40.50.360">
    <property type="match status" value="1"/>
</dbReference>
<feature type="domain" description="NADPH-dependent FMN reductase-like" evidence="3">
    <location>
        <begin position="1"/>
        <end position="134"/>
    </location>
</feature>
<keyword evidence="2" id="KW-0288">FMN</keyword>
<organism evidence="4 5">
    <name type="scientific">Clostridium argentinense CDC 2741</name>
    <dbReference type="NCBI Taxonomy" id="1418104"/>
    <lineage>
        <taxon>Bacteria</taxon>
        <taxon>Bacillati</taxon>
        <taxon>Bacillota</taxon>
        <taxon>Clostridia</taxon>
        <taxon>Eubacteriales</taxon>
        <taxon>Clostridiaceae</taxon>
        <taxon>Clostridium</taxon>
    </lineage>
</organism>
<dbReference type="GO" id="GO:0016491">
    <property type="term" value="F:oxidoreductase activity"/>
    <property type="evidence" value="ECO:0007669"/>
    <property type="project" value="InterPro"/>
</dbReference>
<dbReference type="OrthoDB" id="9805976at2"/>
<keyword evidence="1" id="KW-0285">Flavoprotein</keyword>
<evidence type="ECO:0000313" key="4">
    <source>
        <dbReference type="EMBL" id="KIE44569.1"/>
    </source>
</evidence>
<evidence type="ECO:0000259" key="3">
    <source>
        <dbReference type="Pfam" id="PF03358"/>
    </source>
</evidence>
<dbReference type="InterPro" id="IPR029039">
    <property type="entry name" value="Flavoprotein-like_sf"/>
</dbReference>
<name>A0A0C1TV09_9CLOT</name>
<evidence type="ECO:0000256" key="1">
    <source>
        <dbReference type="ARBA" id="ARBA00022630"/>
    </source>
</evidence>
<dbReference type="PANTHER" id="PTHR43278:SF2">
    <property type="entry name" value="IRON-SULFUR FLAVOPROTEIN"/>
    <property type="match status" value="1"/>
</dbReference>
<proteinExistence type="predicted"/>
<evidence type="ECO:0000313" key="5">
    <source>
        <dbReference type="Proteomes" id="UP000031366"/>
    </source>
</evidence>
<comment type="caution">
    <text evidence="4">The sequence shown here is derived from an EMBL/GenBank/DDBJ whole genome shotgun (WGS) entry which is preliminary data.</text>
</comment>
<dbReference type="STRING" id="29341.RSJ17_06580"/>
<dbReference type="Pfam" id="PF03358">
    <property type="entry name" value="FMN_red"/>
    <property type="match status" value="1"/>
</dbReference>
<dbReference type="SUPFAM" id="SSF52218">
    <property type="entry name" value="Flavoproteins"/>
    <property type="match status" value="1"/>
</dbReference>
<dbReference type="EMBL" id="AYSO01000020">
    <property type="protein sequence ID" value="KIE44569.1"/>
    <property type="molecule type" value="Genomic_DNA"/>
</dbReference>
<evidence type="ECO:0000256" key="2">
    <source>
        <dbReference type="ARBA" id="ARBA00022643"/>
    </source>
</evidence>
<gene>
    <name evidence="4" type="ORF">U732_756</name>
</gene>
<dbReference type="PANTHER" id="PTHR43278">
    <property type="entry name" value="NAD(P)H-DEPENDENT FMN-CONTAINING OXIDOREDUCTASE YWQN-RELATED"/>
    <property type="match status" value="1"/>
</dbReference>
<dbReference type="Proteomes" id="UP000031366">
    <property type="component" value="Unassembled WGS sequence"/>
</dbReference>